<sequence length="62" mass="6895">MTIIDAIGHLFAEPRTRQQILTAAIQEDVPGEILDVLEALPAHTFSHVRDLWSHLPDLPIGD</sequence>
<reference evidence="1" key="1">
    <citation type="submission" date="2016-11" db="EMBL/GenBank/DDBJ databases">
        <authorList>
            <person name="Jaros S."/>
            <person name="Januszkiewicz K."/>
            <person name="Wedrychowicz H."/>
        </authorList>
    </citation>
    <scope>NUCLEOTIDE SEQUENCE [LARGE SCALE GENOMIC DNA]</scope>
    <source>
        <strain evidence="1">Y48</strain>
    </source>
</reference>
<keyword evidence="2" id="KW-1185">Reference proteome</keyword>
<protein>
    <recommendedName>
        <fullName evidence="3">DUF2795 domain-containing protein</fullName>
    </recommendedName>
</protein>
<dbReference type="Proteomes" id="UP000183810">
    <property type="component" value="Chromosome"/>
</dbReference>
<evidence type="ECO:0008006" key="3">
    <source>
        <dbReference type="Google" id="ProtNLM"/>
    </source>
</evidence>
<dbReference type="InterPro" id="IPR021527">
    <property type="entry name" value="DUF2795"/>
</dbReference>
<dbReference type="RefSeq" id="WP_071930068.1">
    <property type="nucleotide sequence ID" value="NZ_CP018082.1"/>
</dbReference>
<evidence type="ECO:0000313" key="1">
    <source>
        <dbReference type="EMBL" id="APE36883.1"/>
    </source>
</evidence>
<dbReference type="KEGG" id="nsl:BOX37_26440"/>
<gene>
    <name evidence="1" type="ORF">BOX37_26440</name>
</gene>
<organism evidence="1 2">
    <name type="scientific">Nocardia mangyaensis</name>
    <dbReference type="NCBI Taxonomy" id="2213200"/>
    <lineage>
        <taxon>Bacteria</taxon>
        <taxon>Bacillati</taxon>
        <taxon>Actinomycetota</taxon>
        <taxon>Actinomycetes</taxon>
        <taxon>Mycobacteriales</taxon>
        <taxon>Nocardiaceae</taxon>
        <taxon>Nocardia</taxon>
    </lineage>
</organism>
<name>A0A1J0VXU4_9NOCA</name>
<dbReference type="OrthoDB" id="3698093at2"/>
<evidence type="ECO:0000313" key="2">
    <source>
        <dbReference type="Proteomes" id="UP000183810"/>
    </source>
</evidence>
<dbReference type="AlphaFoldDB" id="A0A1J0VXU4"/>
<dbReference type="Pfam" id="PF11387">
    <property type="entry name" value="DUF2795"/>
    <property type="match status" value="1"/>
</dbReference>
<accession>A0A1J0VXU4</accession>
<proteinExistence type="predicted"/>
<dbReference type="EMBL" id="CP018082">
    <property type="protein sequence ID" value="APE36883.1"/>
    <property type="molecule type" value="Genomic_DNA"/>
</dbReference>